<dbReference type="OrthoDB" id="679141at2759"/>
<feature type="coiled-coil region" evidence="1">
    <location>
        <begin position="40"/>
        <end position="95"/>
    </location>
</feature>
<evidence type="ECO:0000313" key="4">
    <source>
        <dbReference type="Proteomes" id="UP000626092"/>
    </source>
</evidence>
<keyword evidence="1" id="KW-0175">Coiled coil</keyword>
<keyword evidence="4" id="KW-1185">Reference proteome</keyword>
<reference evidence="3" key="1">
    <citation type="submission" date="2019-11" db="EMBL/GenBank/DDBJ databases">
        <authorList>
            <person name="Liu Y."/>
            <person name="Hou J."/>
            <person name="Li T.-Q."/>
            <person name="Guan C.-H."/>
            <person name="Wu X."/>
            <person name="Wu H.-Z."/>
            <person name="Ling F."/>
            <person name="Zhang R."/>
            <person name="Shi X.-G."/>
            <person name="Ren J.-P."/>
            <person name="Chen E.-F."/>
            <person name="Sun J.-M."/>
        </authorList>
    </citation>
    <scope>NUCLEOTIDE SEQUENCE</scope>
    <source>
        <strain evidence="3">Adult_tree_wgs_1</strain>
        <tissue evidence="3">Leaves</tissue>
    </source>
</reference>
<comment type="caution">
    <text evidence="3">The sequence shown here is derived from an EMBL/GenBank/DDBJ whole genome shotgun (WGS) entry which is preliminary data.</text>
</comment>
<dbReference type="PANTHER" id="PTHR34360:SF2">
    <property type="entry name" value="MYOSIN HEAVY CHAIN-LIKE PROTEIN"/>
    <property type="match status" value="1"/>
</dbReference>
<dbReference type="EMBL" id="WJXA01000002">
    <property type="protein sequence ID" value="KAF7151881.1"/>
    <property type="molecule type" value="Genomic_DNA"/>
</dbReference>
<proteinExistence type="predicted"/>
<name>A0A834HGF9_RHOSS</name>
<feature type="signal peptide" evidence="2">
    <location>
        <begin position="1"/>
        <end position="22"/>
    </location>
</feature>
<evidence type="ECO:0000256" key="1">
    <source>
        <dbReference type="SAM" id="Coils"/>
    </source>
</evidence>
<evidence type="ECO:0000256" key="2">
    <source>
        <dbReference type="SAM" id="SignalP"/>
    </source>
</evidence>
<evidence type="ECO:0000313" key="3">
    <source>
        <dbReference type="EMBL" id="KAF7151881.1"/>
    </source>
</evidence>
<dbReference type="AlphaFoldDB" id="A0A834HGF9"/>
<accession>A0A834HGF9</accession>
<gene>
    <name evidence="3" type="ORF">RHSIM_Rhsim02G0134600</name>
</gene>
<sequence length="287" mass="32457">MMAIPPVFLPAVLSYLIVISESTPTITPIATETSLGNQRNQRLTLELEEAKLKIARLESIFDETVQHINAKSLSLEECEKLIADMTHEMDRLQSDLSSLKVFLLFDLEEKKEAAADGGRIGRGGQLGTTAARTSLRTRSGGEEEIEVEGESSRANERLNQLEEEVRLLWAIMRKTNFELHHLESKALDAENNMNLVASQVETMAAIVTEQWIQIRQLEQALHNAEVQALTVKRLPTRCKFLEFLRNLFGNHLQKLKGILDSSLFHMESPLHQLEKIPSAAKKYHHEV</sequence>
<protein>
    <submittedName>
        <fullName evidence="3">Uncharacterized protein</fullName>
    </submittedName>
</protein>
<dbReference type="PANTHER" id="PTHR34360">
    <property type="entry name" value="OS08G0519400 PROTEIN"/>
    <property type="match status" value="1"/>
</dbReference>
<keyword evidence="2" id="KW-0732">Signal</keyword>
<dbReference type="Proteomes" id="UP000626092">
    <property type="component" value="Unassembled WGS sequence"/>
</dbReference>
<feature type="chain" id="PRO_5032347604" evidence="2">
    <location>
        <begin position="23"/>
        <end position="287"/>
    </location>
</feature>
<organism evidence="3 4">
    <name type="scientific">Rhododendron simsii</name>
    <name type="common">Sims's rhododendron</name>
    <dbReference type="NCBI Taxonomy" id="118357"/>
    <lineage>
        <taxon>Eukaryota</taxon>
        <taxon>Viridiplantae</taxon>
        <taxon>Streptophyta</taxon>
        <taxon>Embryophyta</taxon>
        <taxon>Tracheophyta</taxon>
        <taxon>Spermatophyta</taxon>
        <taxon>Magnoliopsida</taxon>
        <taxon>eudicotyledons</taxon>
        <taxon>Gunneridae</taxon>
        <taxon>Pentapetalae</taxon>
        <taxon>asterids</taxon>
        <taxon>Ericales</taxon>
        <taxon>Ericaceae</taxon>
        <taxon>Ericoideae</taxon>
        <taxon>Rhodoreae</taxon>
        <taxon>Rhododendron</taxon>
    </lineage>
</organism>